<evidence type="ECO:0000256" key="3">
    <source>
        <dbReference type="ARBA" id="ARBA00022490"/>
    </source>
</evidence>
<feature type="region of interest" description="Disordered" evidence="7">
    <location>
        <begin position="2499"/>
        <end position="2531"/>
    </location>
</feature>
<dbReference type="CDD" id="cd00170">
    <property type="entry name" value="SEC14"/>
    <property type="match status" value="1"/>
</dbReference>
<dbReference type="SUPFAM" id="SSF52087">
    <property type="entry name" value="CRAL/TRIO domain"/>
    <property type="match status" value="1"/>
</dbReference>
<evidence type="ECO:0000256" key="5">
    <source>
        <dbReference type="ARBA" id="ARBA00039860"/>
    </source>
</evidence>
<dbReference type="PROSITE" id="PS50191">
    <property type="entry name" value="CRAL_TRIO"/>
    <property type="match status" value="1"/>
</dbReference>
<evidence type="ECO:0000256" key="1">
    <source>
        <dbReference type="ARBA" id="ARBA00004496"/>
    </source>
</evidence>
<dbReference type="FunCoup" id="A0A803K5D6">
    <property type="interactions" value="1584"/>
</dbReference>
<feature type="compositionally biased region" description="Polar residues" evidence="7">
    <location>
        <begin position="1329"/>
        <end position="1339"/>
    </location>
</feature>
<dbReference type="GO" id="GO:0016462">
    <property type="term" value="F:pyrophosphatase activity"/>
    <property type="evidence" value="ECO:0007669"/>
    <property type="project" value="InterPro"/>
</dbReference>
<gene>
    <name evidence="9" type="primary">prune2</name>
</gene>
<dbReference type="SMART" id="SM01131">
    <property type="entry name" value="DHHA2"/>
    <property type="match status" value="1"/>
</dbReference>
<evidence type="ECO:0000259" key="8">
    <source>
        <dbReference type="PROSITE" id="PS50191"/>
    </source>
</evidence>
<dbReference type="FunFam" id="3.40.525.10:FF:000001">
    <property type="entry name" value="BCL2/adenovirus E1B protein-interacting protein 2"/>
    <property type="match status" value="1"/>
</dbReference>
<feature type="compositionally biased region" description="Polar residues" evidence="7">
    <location>
        <begin position="784"/>
        <end position="797"/>
    </location>
</feature>
<dbReference type="InterPro" id="IPR004097">
    <property type="entry name" value="DHHA2"/>
</dbReference>
<dbReference type="InterPro" id="IPR036865">
    <property type="entry name" value="CRAL-TRIO_dom_sf"/>
</dbReference>
<dbReference type="GO" id="GO:0006915">
    <property type="term" value="P:apoptotic process"/>
    <property type="evidence" value="ECO:0007669"/>
    <property type="project" value="UniProtKB-KW"/>
</dbReference>
<dbReference type="InParanoid" id="A0A803K5D6"/>
<dbReference type="GO" id="GO:0005737">
    <property type="term" value="C:cytoplasm"/>
    <property type="evidence" value="ECO:0007669"/>
    <property type="project" value="UniProtKB-SubCell"/>
</dbReference>
<accession>A0A803K5D6</accession>
<reference evidence="9" key="2">
    <citation type="submission" date="2021-03" db="UniProtKB">
        <authorList>
            <consortium name="Ensembl"/>
        </authorList>
    </citation>
    <scope>IDENTIFICATION</scope>
</reference>
<evidence type="ECO:0000256" key="6">
    <source>
        <dbReference type="ARBA" id="ARBA00042084"/>
    </source>
</evidence>
<feature type="region of interest" description="Disordered" evidence="7">
    <location>
        <begin position="1001"/>
        <end position="1024"/>
    </location>
</feature>
<dbReference type="InterPro" id="IPR001251">
    <property type="entry name" value="CRAL-TRIO_dom"/>
</dbReference>
<dbReference type="Pfam" id="PF13716">
    <property type="entry name" value="CRAL_TRIO_2"/>
    <property type="match status" value="1"/>
</dbReference>
<dbReference type="Xenbase" id="XB-GENE-989623">
    <property type="gene designation" value="prune2"/>
</dbReference>
<feature type="compositionally biased region" description="Polar residues" evidence="7">
    <location>
        <begin position="1560"/>
        <end position="1581"/>
    </location>
</feature>
<feature type="compositionally biased region" description="Basic and acidic residues" evidence="7">
    <location>
        <begin position="1340"/>
        <end position="1350"/>
    </location>
</feature>
<comment type="subcellular location">
    <subcellularLocation>
        <location evidence="1">Cytoplasm</location>
    </subcellularLocation>
</comment>
<dbReference type="Ensembl" id="ENSXETT00000122555">
    <property type="protein sequence ID" value="ENSXETP00000115574"/>
    <property type="gene ID" value="ENSXETG00000003614"/>
</dbReference>
<keyword evidence="4" id="KW-0053">Apoptosis</keyword>
<feature type="region of interest" description="Disordered" evidence="7">
    <location>
        <begin position="1329"/>
        <end position="1350"/>
    </location>
</feature>
<sequence>MNFSTLSSDDATLEASVVKFIHSEKRIDAGQEFQESCSCLVAKEILEKAPELVTQQLAHLLRGSILFSCLSMEHERIAKQEEDIICLLEEKFPELPPRQDIISSLQETKMHTQGTNVEDILLKDIKELSDGDIKVAISSICMSLEELMSCRNIIGELKLFLDKYGIDILILLASYTTEEQMAVQQIAVHSENPELCNQVCCELEECQNPFLDLEPSDYGCEQFLVYHQENSSVTCEQVAAVIKEAINRRRLGMMPNSRTSSTEAVAGSAPLSQGSSGIMELYGSDLDPQPNPVNFVDNVQDGNAQDINAQAQVDVNVDLVSPDSGLATIRSSRSSKESSVFLSDDSPVADAAGSHHNFLPGIDNYSRVPEGVIVEEETPPSRTNSDNAELFNFDLLPNTRSESSSHSADYSMADDFFFQSDSSEGQQVQKQQLYRNDIAHCSTNLLNTKVPNISLVDFDDAFMHSPENHEDLCEKTPSASDITEFESSLSSEILGSADVKVPPTPMNSLVESSPLDNGPPTFFPEDVVQKINEIGFSVSETQAYWWNESENIDANTAPMNADAWSSSNQSVLHRPESWKEQISGQDNANARHAPSFQVPCPGLHNDNSGNHDKNTRQENILIPDLWNFNNPLQGKSDPFSGTSDKDEFGDYVKKSEDKLCAFKEDSKTKYFAKRKAKSNIDTDISFENTAELHEESRYSQEFLDESQFMLQQRSTEDLGVDAKTLLPGHIERNLGMWDFLDAGQDTNIVDHHINWEDPFLSCGPYRCLDFTASYKGKDCIVSPPDTNYSTSESNLSPASEDDMKEPEKSDDQEKHLLNEGHQSSNDLNILNNRELASNNRHAVSENKNVRNHSDVSIQMMPKRSCFGNYLHSDYLDNAIHSSTPSKSKNNEPNYEMNNHKHDLSILSPNRSTLLEASSHNLLSKEEAACFNSERAHKVPDSFLPLPIHNNTVFNILPQQGQSEINECTRNSYPSNEVPNEAHGKGQGQSTLEIMNKHDNKVKSGQDHHLPISKPQHNPFYESLSPDIKDKVLNPLENSGKCQDICVLQEKGGELGSAGYTNQDNWENDLQEDTESSSLDSPDDLESSDSSYLRSWNLLVKSPVLKDDLRIPGQLSSVHEQDDYEIKSPGVKSKSYNEKSILLSPEGKVNDMNDAQISSENDHLTLNKVKSKENVFLNDIAITKKTDISHSEQEGSVIQGEGSTDKWNKTKLCSYESAGINSELFPHMSNVYVKKKINIYAYNEEDVQSNSSLSGETSPDLDFSWNRLEEKGYNSTSSVYGSGSKNNQPFSFIQNESANNKCLNPQGKVQLNTVNKVPMNLDIWNTQICEDSESSSSPEGNETRNHSNSSDEKALNYYQNIHTSLDNADSNSTTPFTDEESPEIEDILGSFGFIQDGCVNNVMKEEKEQKVSLTKSNCKAACEEGMLNQDCLQHVQGSPEDRSQSYENAHQDHDKHYREIFIKEETFHLGADTKDAFTRGSQSAETLDLGHTHNKVQSPEDTYFTISPQLSHSYHENGDDKRKECSDVVGTCSSLNVSPLSLCYEDNYSNTENYEEDSSVKRQSLNNLKTNPRQTKSTNSAPLISPMDNINVKEFKPVSCHDKSFNKTEPFVQLQAEMKNVNNTIKDTISEPRTQADLSREKNLQGTVGALGQISRHPNMAPHHSEEDSLLFNGQVEQVDLSNQIQQYGGSEISDSMLFECIPDILDDGPREFSPFYSISPDLWSISEHVYIRKSEYGSPDVLNSCDPNSHVSKTPDLYKQCGRPYKDVFVWPDTAHSSLSPRGSAELSQISTEGKHNETYMQNAHLHKNNSILQPCMKCTESVSSCSNMEHVCEKHSVDHYNIGCSQVNAPSSAISVKGINEHVLLDRSASANLILQECMPYTQENEENIQRDVFQTTKTHAEPFINDNSAAEVLNPCLHQGKVPGNANEENWNNVTSPADGDVGPHHENGEESDRVWNADNMTRRSLVLFDKGRDSIKLQTEDPVSSNADEEVHGHGPCESVNRSVMTVTNVAFQQTKSNERHSVSSPDTFQSISMTNVNEKQAIHRPECHSLYIEEKSSPIVSRRLGSEKKSEEFSEQEHSWSIILSQNEASDSSPEDIFSREETVDTGKGLEDTFQLGYSCDKQGGYQIDTGGQDYTELEESFEMCKVEERDIVAHVSHDLLNLQSISVHIQLPPQDGELAKYLGYKEKTENGSILDDEGMDIPLDAAEIRPEPPNSLDLNGSSTRKIKLTAPNINLSLDHSEGSILSDDNLDTPDELDINVDDLDTPDEADSFDYTGQDDQPALGEAVQEDFESIQEYTAEEERADNRLWRTVVIGEQEQRIDMKVIEPYKKVISHGGYYGEGVNAIIVFAACFLPDSSRPDYNYVMENLFLYVISTLELMVAEDYMVVYLNGATPRRKMPGLGWMKKCYQMIDRRLRKNLKSFIIVHPSWFIRTILALTRPFISSKFSSKIKYVSTLAELSELIPMEYVHIPETIVKYEESRCFPRTVRLDEELRESESPKAGCLPNEPEMNTLEEEFENKMGDNA</sequence>
<keyword evidence="3" id="KW-0963">Cytoplasm</keyword>
<protein>
    <recommendedName>
        <fullName evidence="5">Protein prune homolog 2</fullName>
    </recommendedName>
    <alternativeName>
        <fullName evidence="6">BNIP2 motif-containing molecule at the C-terminal region 1</fullName>
    </alternativeName>
</protein>
<dbReference type="Pfam" id="PF12496">
    <property type="entry name" value="BNIP2"/>
    <property type="match status" value="1"/>
</dbReference>
<dbReference type="PANTHER" id="PTHR12112">
    <property type="entry name" value="BNIP - RELATED"/>
    <property type="match status" value="1"/>
</dbReference>
<feature type="region of interest" description="Disordered" evidence="7">
    <location>
        <begin position="781"/>
        <end position="813"/>
    </location>
</feature>
<dbReference type="InterPro" id="IPR038222">
    <property type="entry name" value="DHHA2_dom_sf"/>
</dbReference>
<proteinExistence type="inferred from homology"/>
<dbReference type="GeneTree" id="ENSGT00940000154422"/>
<feature type="region of interest" description="Disordered" evidence="7">
    <location>
        <begin position="1983"/>
        <end position="2002"/>
    </location>
</feature>
<dbReference type="Bgee" id="ENSXETG00000003614">
    <property type="expression patterns" value="Expressed in brain and 5 other cell types or tissues"/>
</dbReference>
<dbReference type="Pfam" id="PF02833">
    <property type="entry name" value="DHHA2"/>
    <property type="match status" value="1"/>
</dbReference>
<dbReference type="InterPro" id="IPR022181">
    <property type="entry name" value="Bcl2-/adenovirus-E1B"/>
</dbReference>
<name>A0A803K5D6_XENTR</name>
<comment type="similarity">
    <text evidence="2">Belongs to the PPase class C family. Prune subfamily.</text>
</comment>
<dbReference type="Gene3D" id="3.10.310.20">
    <property type="entry name" value="DHHA2 domain"/>
    <property type="match status" value="1"/>
</dbReference>
<evidence type="ECO:0000256" key="7">
    <source>
        <dbReference type="SAM" id="MobiDB-lite"/>
    </source>
</evidence>
<dbReference type="SMART" id="SM00516">
    <property type="entry name" value="SEC14"/>
    <property type="match status" value="1"/>
</dbReference>
<feature type="region of interest" description="Disordered" evidence="7">
    <location>
        <begin position="1069"/>
        <end position="1088"/>
    </location>
</feature>
<feature type="domain" description="CRAL-TRIO" evidence="8">
    <location>
        <begin position="2331"/>
        <end position="2478"/>
    </location>
</feature>
<feature type="region of interest" description="Disordered" evidence="7">
    <location>
        <begin position="1551"/>
        <end position="1584"/>
    </location>
</feature>
<organism evidence="9">
    <name type="scientific">Xenopus tropicalis</name>
    <name type="common">Western clawed frog</name>
    <name type="synonym">Silurana tropicalis</name>
    <dbReference type="NCBI Taxonomy" id="8364"/>
    <lineage>
        <taxon>Eukaryota</taxon>
        <taxon>Metazoa</taxon>
        <taxon>Chordata</taxon>
        <taxon>Craniata</taxon>
        <taxon>Vertebrata</taxon>
        <taxon>Euteleostomi</taxon>
        <taxon>Amphibia</taxon>
        <taxon>Batrachia</taxon>
        <taxon>Anura</taxon>
        <taxon>Pipoidea</taxon>
        <taxon>Pipidae</taxon>
        <taxon>Xenopodinae</taxon>
        <taxon>Xenopus</taxon>
        <taxon>Silurana</taxon>
    </lineage>
</organism>
<evidence type="ECO:0000256" key="2">
    <source>
        <dbReference type="ARBA" id="ARBA00010331"/>
    </source>
</evidence>
<feature type="compositionally biased region" description="Acidic residues" evidence="7">
    <location>
        <begin position="1069"/>
        <end position="1086"/>
    </location>
</feature>
<dbReference type="Gene3D" id="3.40.525.10">
    <property type="entry name" value="CRAL-TRIO lipid binding domain"/>
    <property type="match status" value="1"/>
</dbReference>
<reference evidence="9" key="1">
    <citation type="journal article" date="2010" name="Science">
        <title>The genome of the Western clawed frog Xenopus tropicalis.</title>
        <authorList>
            <person name="Hellsten U."/>
            <person name="Harland R.M."/>
            <person name="Gilchrist M.J."/>
            <person name="Hendrix D."/>
            <person name="Jurka J."/>
            <person name="Kapitonov V."/>
            <person name="Ovcharenko I."/>
            <person name="Putnam N.H."/>
            <person name="Shu S."/>
            <person name="Taher L."/>
            <person name="Blitz I.L."/>
            <person name="Blumberg B."/>
            <person name="Dichmann D.S."/>
            <person name="Dubchak I."/>
            <person name="Amaya E."/>
            <person name="Detter J.C."/>
            <person name="Fletcher R."/>
            <person name="Gerhard D.S."/>
            <person name="Goodstein D."/>
            <person name="Graves T."/>
            <person name="Grigoriev I.V."/>
            <person name="Grimwood J."/>
            <person name="Kawashima T."/>
            <person name="Lindquist E."/>
            <person name="Lucas S.M."/>
            <person name="Mead P.E."/>
            <person name="Mitros T."/>
            <person name="Ogino H."/>
            <person name="Ohta Y."/>
            <person name="Poliakov A.V."/>
            <person name="Pollet N."/>
            <person name="Robert J."/>
            <person name="Salamov A."/>
            <person name="Sater A.K."/>
            <person name="Schmutz J."/>
            <person name="Terry A."/>
            <person name="Vize P.D."/>
            <person name="Warren W.C."/>
            <person name="Wells D."/>
            <person name="Wills A."/>
            <person name="Wilson R.K."/>
            <person name="Zimmerman L.B."/>
            <person name="Zorn A.M."/>
            <person name="Grainger R."/>
            <person name="Grammer T."/>
            <person name="Khokha M.K."/>
            <person name="Richardson P.M."/>
            <person name="Rokhsar D.S."/>
        </authorList>
    </citation>
    <scope>NUCLEOTIDE SEQUENCE [LARGE SCALE GENOMIC DNA]</scope>
    <source>
        <strain evidence="9">Nigerian</strain>
    </source>
</reference>
<evidence type="ECO:0000313" key="9">
    <source>
        <dbReference type="Ensembl" id="ENSXETP00000115574"/>
    </source>
</evidence>
<evidence type="ECO:0000256" key="4">
    <source>
        <dbReference type="ARBA" id="ARBA00022703"/>
    </source>
</evidence>
<dbReference type="FunFam" id="3.10.310.20:FF:000002">
    <property type="entry name" value="Prune homolog 2 with BCH domain"/>
    <property type="match status" value="1"/>
</dbReference>
<dbReference type="PANTHER" id="PTHR12112:SF11">
    <property type="entry name" value="PROTEIN PRUNE HOMOLOG 2"/>
    <property type="match status" value="1"/>
</dbReference>